<dbReference type="EMBL" id="CM040483">
    <property type="protein sequence ID" value="MCI4395729.1"/>
    <property type="molecule type" value="Genomic_DNA"/>
</dbReference>
<accession>A0ACC5XWZ3</accession>
<dbReference type="Proteomes" id="UP000829447">
    <property type="component" value="Linkage Group LG30"/>
</dbReference>
<evidence type="ECO:0000313" key="1">
    <source>
        <dbReference type="EMBL" id="MCI4395729.1"/>
    </source>
</evidence>
<comment type="caution">
    <text evidence="1">The sequence shown here is derived from an EMBL/GenBank/DDBJ whole genome shotgun (WGS) entry which is preliminary data.</text>
</comment>
<reference evidence="1 2" key="1">
    <citation type="journal article" date="2022" name="bioRxiv">
        <title>An ancient truncated duplication of the anti-Mullerian hormone receptor type 2 gene is a potential conserved master sex determinant in the Pangasiidae catfish family.</title>
        <authorList>
            <person name="Wen M."/>
            <person name="Pan Q."/>
            <person name="Jouanno E."/>
            <person name="Montfort J."/>
            <person name="Zahm M."/>
            <person name="Cabau C."/>
            <person name="Klopp C."/>
            <person name="Iampietro C."/>
            <person name="Roques C."/>
            <person name="Bouchez O."/>
            <person name="Castinel A."/>
            <person name="Donnadieu C."/>
            <person name="Parrinello H."/>
            <person name="Poncet C."/>
            <person name="Belmonte E."/>
            <person name="Gautier V."/>
            <person name="Avarre J.-C."/>
            <person name="Dugue R."/>
            <person name="Gustiano R."/>
            <person name="Ha T.T.T."/>
            <person name="Campet M."/>
            <person name="Sriphairoj K."/>
            <person name="Ribolli J."/>
            <person name="de Almeida F.L."/>
            <person name="Desvignes T."/>
            <person name="Postlethwait J.H."/>
            <person name="Bucao C.F."/>
            <person name="Robinson-Rechavi M."/>
            <person name="Bobe J."/>
            <person name="Herpin A."/>
            <person name="Guiguen Y."/>
        </authorList>
    </citation>
    <scope>NUCLEOTIDE SEQUENCE [LARGE SCALE GENOMIC DNA]</scope>
    <source>
        <strain evidence="1">YG-Dec2019</strain>
    </source>
</reference>
<protein>
    <submittedName>
        <fullName evidence="1">Uncharacterized protein</fullName>
    </submittedName>
</protein>
<gene>
    <name evidence="1" type="ORF">PGIGA_G00195320</name>
</gene>
<evidence type="ECO:0000313" key="2">
    <source>
        <dbReference type="Proteomes" id="UP000829447"/>
    </source>
</evidence>
<proteinExistence type="predicted"/>
<sequence length="179" mass="20611">MFPNQKPCMTSEVQSLLKERNSAFRSGGKALYSAARASLRRGIKHAKDAYKRKIEDHLTDNNPRRVWQGIQSITNYKNNNHSTVYADASLAEERNHFFVSSIFKMIGEHKSTNLISCRDLEADCSVYISVWREREREREREQKTHTRAGGGGEVGVWFCAEEEKEQDEILSVEKLLSRS</sequence>
<name>A0ACC5XWZ3_PANGG</name>
<keyword evidence="2" id="KW-1185">Reference proteome</keyword>
<organism evidence="1 2">
    <name type="scientific">Pangasianodon gigas</name>
    <name type="common">Mekong giant catfish</name>
    <name type="synonym">Pangasius gigas</name>
    <dbReference type="NCBI Taxonomy" id="30993"/>
    <lineage>
        <taxon>Eukaryota</taxon>
        <taxon>Metazoa</taxon>
        <taxon>Chordata</taxon>
        <taxon>Craniata</taxon>
        <taxon>Vertebrata</taxon>
        <taxon>Euteleostomi</taxon>
        <taxon>Actinopterygii</taxon>
        <taxon>Neopterygii</taxon>
        <taxon>Teleostei</taxon>
        <taxon>Ostariophysi</taxon>
        <taxon>Siluriformes</taxon>
        <taxon>Pangasiidae</taxon>
        <taxon>Pangasianodon</taxon>
    </lineage>
</organism>